<dbReference type="CDD" id="cd04680">
    <property type="entry name" value="NUDIX_Hydrolase"/>
    <property type="match status" value="1"/>
</dbReference>
<dbReference type="Pfam" id="PF00293">
    <property type="entry name" value="NUDIX"/>
    <property type="match status" value="1"/>
</dbReference>
<organism evidence="5 6">
    <name type="scientific">Enterovirga rhinocerotis</name>
    <dbReference type="NCBI Taxonomy" id="1339210"/>
    <lineage>
        <taxon>Bacteria</taxon>
        <taxon>Pseudomonadati</taxon>
        <taxon>Pseudomonadota</taxon>
        <taxon>Alphaproteobacteria</taxon>
        <taxon>Hyphomicrobiales</taxon>
        <taxon>Methylobacteriaceae</taxon>
        <taxon>Enterovirga</taxon>
    </lineage>
</organism>
<evidence type="ECO:0000259" key="4">
    <source>
        <dbReference type="PROSITE" id="PS51462"/>
    </source>
</evidence>
<dbReference type="InterPro" id="IPR020084">
    <property type="entry name" value="NUDIX_hydrolase_CS"/>
</dbReference>
<evidence type="ECO:0000256" key="1">
    <source>
        <dbReference type="ARBA" id="ARBA00001946"/>
    </source>
</evidence>
<dbReference type="Proteomes" id="UP000295122">
    <property type="component" value="Unassembled WGS sequence"/>
</dbReference>
<dbReference type="InterPro" id="IPR015797">
    <property type="entry name" value="NUDIX_hydrolase-like_dom_sf"/>
</dbReference>
<sequence length="156" mass="17216">MTERRKPSLFVRALHLWFLLSRGLTLGVRGAVIDAEGRVLLIRHTYVKGWHLPGGGVERGETALDALTRELAEEANVEMTGPPILHGIAHNGHVSRRDHVLVYEVRAFRQSAPKQPDREIAEAAFFPLDALPEGTTAGTRARLAEIEAGRATAARW</sequence>
<reference evidence="5 6" key="1">
    <citation type="submission" date="2019-03" db="EMBL/GenBank/DDBJ databases">
        <title>Genomic Encyclopedia of Type Strains, Phase IV (KMG-IV): sequencing the most valuable type-strain genomes for metagenomic binning, comparative biology and taxonomic classification.</title>
        <authorList>
            <person name="Goeker M."/>
        </authorList>
    </citation>
    <scope>NUCLEOTIDE SEQUENCE [LARGE SCALE GENOMIC DNA]</scope>
    <source>
        <strain evidence="5 6">DSM 25903</strain>
    </source>
</reference>
<dbReference type="EMBL" id="SNZR01000016">
    <property type="protein sequence ID" value="TDR87297.1"/>
    <property type="molecule type" value="Genomic_DNA"/>
</dbReference>
<feature type="domain" description="Nudix hydrolase" evidence="4">
    <location>
        <begin position="23"/>
        <end position="148"/>
    </location>
</feature>
<accession>A0A4R7BT62</accession>
<dbReference type="InterPro" id="IPR020476">
    <property type="entry name" value="Nudix_hydrolase"/>
</dbReference>
<keyword evidence="2 3" id="KW-0378">Hydrolase</keyword>
<dbReference type="PROSITE" id="PS00893">
    <property type="entry name" value="NUDIX_BOX"/>
    <property type="match status" value="1"/>
</dbReference>
<dbReference type="PRINTS" id="PR00502">
    <property type="entry name" value="NUDIXFAMILY"/>
</dbReference>
<name>A0A4R7BT62_9HYPH</name>
<dbReference type="InterPro" id="IPR000086">
    <property type="entry name" value="NUDIX_hydrolase_dom"/>
</dbReference>
<dbReference type="RefSeq" id="WP_245513344.1">
    <property type="nucleotide sequence ID" value="NZ_SNZR01000016.1"/>
</dbReference>
<evidence type="ECO:0000313" key="6">
    <source>
        <dbReference type="Proteomes" id="UP000295122"/>
    </source>
</evidence>
<dbReference type="SUPFAM" id="SSF55811">
    <property type="entry name" value="Nudix"/>
    <property type="match status" value="1"/>
</dbReference>
<dbReference type="AlphaFoldDB" id="A0A4R7BT62"/>
<proteinExistence type="inferred from homology"/>
<dbReference type="PANTHER" id="PTHR43046:SF14">
    <property type="entry name" value="MUTT_NUDIX FAMILY PROTEIN"/>
    <property type="match status" value="1"/>
</dbReference>
<dbReference type="PROSITE" id="PS51462">
    <property type="entry name" value="NUDIX"/>
    <property type="match status" value="1"/>
</dbReference>
<comment type="caution">
    <text evidence="5">The sequence shown here is derived from an EMBL/GenBank/DDBJ whole genome shotgun (WGS) entry which is preliminary data.</text>
</comment>
<gene>
    <name evidence="5" type="ORF">EV668_4378</name>
</gene>
<dbReference type="GO" id="GO:0016787">
    <property type="term" value="F:hydrolase activity"/>
    <property type="evidence" value="ECO:0007669"/>
    <property type="project" value="UniProtKB-KW"/>
</dbReference>
<keyword evidence="6" id="KW-1185">Reference proteome</keyword>
<comment type="similarity">
    <text evidence="3">Belongs to the Nudix hydrolase family.</text>
</comment>
<protein>
    <submittedName>
        <fullName evidence="5">ADP-ribose pyrophosphatase YjhB (NUDIX family)</fullName>
    </submittedName>
</protein>
<evidence type="ECO:0000313" key="5">
    <source>
        <dbReference type="EMBL" id="TDR87297.1"/>
    </source>
</evidence>
<evidence type="ECO:0000256" key="2">
    <source>
        <dbReference type="ARBA" id="ARBA00022801"/>
    </source>
</evidence>
<dbReference type="Gene3D" id="3.90.79.10">
    <property type="entry name" value="Nucleoside Triphosphate Pyrophosphohydrolase"/>
    <property type="match status" value="1"/>
</dbReference>
<comment type="cofactor">
    <cofactor evidence="1">
        <name>Mg(2+)</name>
        <dbReference type="ChEBI" id="CHEBI:18420"/>
    </cofactor>
</comment>
<evidence type="ECO:0000256" key="3">
    <source>
        <dbReference type="RuleBase" id="RU003476"/>
    </source>
</evidence>
<dbReference type="PANTHER" id="PTHR43046">
    <property type="entry name" value="GDP-MANNOSE MANNOSYL HYDROLASE"/>
    <property type="match status" value="1"/>
</dbReference>